<accession>A0A426YUC2</accession>
<dbReference type="AlphaFoldDB" id="A0A426YUC2"/>
<feature type="region of interest" description="Disordered" evidence="1">
    <location>
        <begin position="35"/>
        <end position="114"/>
    </location>
</feature>
<feature type="compositionally biased region" description="Basic and acidic residues" evidence="1">
    <location>
        <begin position="51"/>
        <end position="84"/>
    </location>
</feature>
<protein>
    <submittedName>
        <fullName evidence="2">Uncharacterized protein</fullName>
    </submittedName>
</protein>
<evidence type="ECO:0000256" key="1">
    <source>
        <dbReference type="SAM" id="MobiDB-lite"/>
    </source>
</evidence>
<comment type="caution">
    <text evidence="2">The sequence shown here is derived from an EMBL/GenBank/DDBJ whole genome shotgun (WGS) entry which is preliminary data.</text>
</comment>
<evidence type="ECO:0000313" key="3">
    <source>
        <dbReference type="Proteomes" id="UP000287651"/>
    </source>
</evidence>
<proteinExistence type="predicted"/>
<organism evidence="2 3">
    <name type="scientific">Ensete ventricosum</name>
    <name type="common">Abyssinian banana</name>
    <name type="synonym">Musa ensete</name>
    <dbReference type="NCBI Taxonomy" id="4639"/>
    <lineage>
        <taxon>Eukaryota</taxon>
        <taxon>Viridiplantae</taxon>
        <taxon>Streptophyta</taxon>
        <taxon>Embryophyta</taxon>
        <taxon>Tracheophyta</taxon>
        <taxon>Spermatophyta</taxon>
        <taxon>Magnoliopsida</taxon>
        <taxon>Liliopsida</taxon>
        <taxon>Zingiberales</taxon>
        <taxon>Musaceae</taxon>
        <taxon>Ensete</taxon>
    </lineage>
</organism>
<gene>
    <name evidence="2" type="ORF">B296_00042276</name>
</gene>
<reference evidence="2 3" key="1">
    <citation type="journal article" date="2014" name="Agronomy (Basel)">
        <title>A Draft Genome Sequence for Ensete ventricosum, the Drought-Tolerant Tree Against Hunger.</title>
        <authorList>
            <person name="Harrison J."/>
            <person name="Moore K.A."/>
            <person name="Paszkiewicz K."/>
            <person name="Jones T."/>
            <person name="Grant M."/>
            <person name="Ambacheew D."/>
            <person name="Muzemil S."/>
            <person name="Studholme D.J."/>
        </authorList>
    </citation>
    <scope>NUCLEOTIDE SEQUENCE [LARGE SCALE GENOMIC DNA]</scope>
</reference>
<name>A0A426YUC2_ENSVE</name>
<dbReference type="EMBL" id="AMZH03010139">
    <property type="protein sequence ID" value="RRT55326.1"/>
    <property type="molecule type" value="Genomic_DNA"/>
</dbReference>
<evidence type="ECO:0000313" key="2">
    <source>
        <dbReference type="EMBL" id="RRT55326.1"/>
    </source>
</evidence>
<dbReference type="Proteomes" id="UP000287651">
    <property type="component" value="Unassembled WGS sequence"/>
</dbReference>
<sequence>MYASLSSYNQGLKFRAVPPGTCSTYRSISLSVCRPPASGGTAKNGPSTVDFGRRRPIEGESTVDGRLKEIGDQRKREEEEEKKQNLYRRRPQVAHAPLPPTGRPHPIAAHGSPTRYRCPHPRAIFPARGDETSPPARGKIEVTSPLFLIF</sequence>